<keyword evidence="2 4" id="KW-0689">Ribosomal protein</keyword>
<evidence type="ECO:0000256" key="3">
    <source>
        <dbReference type="ARBA" id="ARBA00023274"/>
    </source>
</evidence>
<dbReference type="GO" id="GO:0003735">
    <property type="term" value="F:structural constituent of ribosome"/>
    <property type="evidence" value="ECO:0007669"/>
    <property type="project" value="InterPro"/>
</dbReference>
<dbReference type="InterPro" id="IPR036394">
    <property type="entry name" value="Ribosomal_uL22_sf"/>
</dbReference>
<evidence type="ECO:0000313" key="7">
    <source>
        <dbReference type="Proteomes" id="UP000447873"/>
    </source>
</evidence>
<dbReference type="SUPFAM" id="SSF54843">
    <property type="entry name" value="Ribosomal protein L22"/>
    <property type="match status" value="1"/>
</dbReference>
<dbReference type="InterPro" id="IPR001063">
    <property type="entry name" value="Ribosomal_uL22"/>
</dbReference>
<dbReference type="Proteomes" id="UP000447873">
    <property type="component" value="Unassembled WGS sequence"/>
</dbReference>
<protein>
    <recommendedName>
        <fullName evidence="8">Mitochondrial large ribosomal subunit</fullName>
    </recommendedName>
</protein>
<evidence type="ECO:0000256" key="2">
    <source>
        <dbReference type="ARBA" id="ARBA00022980"/>
    </source>
</evidence>
<evidence type="ECO:0008006" key="8">
    <source>
        <dbReference type="Google" id="ProtNLM"/>
    </source>
</evidence>
<evidence type="ECO:0000313" key="6">
    <source>
        <dbReference type="EMBL" id="KAE9972775.1"/>
    </source>
</evidence>
<comment type="caution">
    <text evidence="6">The sequence shown here is derived from an EMBL/GenBank/DDBJ whole genome shotgun (WGS) entry which is preliminary data.</text>
</comment>
<evidence type="ECO:0000256" key="5">
    <source>
        <dbReference type="SAM" id="MobiDB-lite"/>
    </source>
</evidence>
<feature type="region of interest" description="Disordered" evidence="5">
    <location>
        <begin position="83"/>
        <end position="126"/>
    </location>
</feature>
<dbReference type="GO" id="GO:0015934">
    <property type="term" value="C:large ribosomal subunit"/>
    <property type="evidence" value="ECO:0007669"/>
    <property type="project" value="InterPro"/>
</dbReference>
<gene>
    <name evidence="6" type="ORF">EG328_004822</name>
</gene>
<dbReference type="InterPro" id="IPR047867">
    <property type="entry name" value="Ribosomal_uL22_bac/org-type"/>
</dbReference>
<evidence type="ECO:0000256" key="1">
    <source>
        <dbReference type="ARBA" id="ARBA00009451"/>
    </source>
</evidence>
<dbReference type="Pfam" id="PF00237">
    <property type="entry name" value="Ribosomal_L22"/>
    <property type="match status" value="2"/>
</dbReference>
<organism evidence="6 7">
    <name type="scientific">Venturia inaequalis</name>
    <name type="common">Apple scab fungus</name>
    <dbReference type="NCBI Taxonomy" id="5025"/>
    <lineage>
        <taxon>Eukaryota</taxon>
        <taxon>Fungi</taxon>
        <taxon>Dikarya</taxon>
        <taxon>Ascomycota</taxon>
        <taxon>Pezizomycotina</taxon>
        <taxon>Dothideomycetes</taxon>
        <taxon>Pleosporomycetidae</taxon>
        <taxon>Venturiales</taxon>
        <taxon>Venturiaceae</taxon>
        <taxon>Venturia</taxon>
    </lineage>
</organism>
<dbReference type="GO" id="GO:0006412">
    <property type="term" value="P:translation"/>
    <property type="evidence" value="ECO:0007669"/>
    <property type="project" value="InterPro"/>
</dbReference>
<name>A0A8H3YT58_VENIN</name>
<accession>A0A8H3YT58</accession>
<dbReference type="Gene3D" id="3.90.470.10">
    <property type="entry name" value="Ribosomal protein L22/L17"/>
    <property type="match status" value="1"/>
</dbReference>
<dbReference type="PANTHER" id="PTHR13501:SF10">
    <property type="entry name" value="LARGE RIBOSOMAL SUBUNIT PROTEIN UL22M"/>
    <property type="match status" value="1"/>
</dbReference>
<proteinExistence type="inferred from homology"/>
<comment type="similarity">
    <text evidence="1 4">Belongs to the universal ribosomal protein uL22 family.</text>
</comment>
<keyword evidence="3 4" id="KW-0687">Ribonucleoprotein</keyword>
<dbReference type="AlphaFoldDB" id="A0A8H3YT58"/>
<dbReference type="FunFam" id="3.90.470.10:FF:000017">
    <property type="entry name" value="54S ribosomal protein L22, mitochondrial"/>
    <property type="match status" value="1"/>
</dbReference>
<reference evidence="6 7" key="1">
    <citation type="submission" date="2018-12" db="EMBL/GenBank/DDBJ databases">
        <title>Venturia inaequalis Genome Resource.</title>
        <authorList>
            <person name="Lichtner F.J."/>
        </authorList>
    </citation>
    <scope>NUCLEOTIDE SEQUENCE [LARGE SCALE GENOMIC DNA]</scope>
    <source>
        <strain evidence="6 7">120213</strain>
    </source>
</reference>
<sequence>MALRIPQRRLLEPALNALRTCPSCRQTPSPFRVFARAASSKKDIKSTGHKSVDDFLKRKPKKEAQIVPQRGNVSEDSIFADAEQEEADFEEEEEEYEHRSAQAQQADVTSLRGRNSGYMQTMLDPDPKSRMRWEQKMVVRQVKRRGRLTKKELLKRTERESLTRSQWFKTSTKKLGMLARQIAGKPIEEAIVQMRFSKKRVAKDLKKHLEYSRDMAIVSRGMGLGKVEGTQGEPVQIELKDGKKMKVTDRTGIYIDQAWVGRGPHGSEIDYRARGQANTMKNPFTSVSVLLKEEATRVRLSEEKKKKFENRKLWLHLPDRPITAQRQYPLW</sequence>
<dbReference type="EMBL" id="WNWS01000260">
    <property type="protein sequence ID" value="KAE9972775.1"/>
    <property type="molecule type" value="Genomic_DNA"/>
</dbReference>
<dbReference type="PANTHER" id="PTHR13501">
    <property type="entry name" value="CHLOROPLAST 50S RIBOSOMAL PROTEIN L22-RELATED"/>
    <property type="match status" value="1"/>
</dbReference>
<feature type="compositionally biased region" description="Acidic residues" evidence="5">
    <location>
        <begin position="83"/>
        <end position="95"/>
    </location>
</feature>
<evidence type="ECO:0000256" key="4">
    <source>
        <dbReference type="RuleBase" id="RU004005"/>
    </source>
</evidence>